<dbReference type="Gene3D" id="1.20.120.450">
    <property type="entry name" value="dinb family like domain"/>
    <property type="match status" value="1"/>
</dbReference>
<dbReference type="InterPro" id="IPR017520">
    <property type="entry name" value="CHP03086"/>
</dbReference>
<gene>
    <name evidence="2" type="ORF">DFJ64_2043</name>
</gene>
<dbReference type="Proteomes" id="UP000256485">
    <property type="component" value="Unassembled WGS sequence"/>
</dbReference>
<dbReference type="SUPFAM" id="SSF109854">
    <property type="entry name" value="DinB/YfiT-like putative metalloenzymes"/>
    <property type="match status" value="1"/>
</dbReference>
<dbReference type="AlphaFoldDB" id="A0A3D9V587"/>
<dbReference type="GO" id="GO:0046872">
    <property type="term" value="F:metal ion binding"/>
    <property type="evidence" value="ECO:0007669"/>
    <property type="project" value="InterPro"/>
</dbReference>
<sequence>MSEVAERYTRIAAGFTARVEGLAPDQWSSPTPCSEWAVRDLVVHVVETHWRMIALVDGTDPDRADLGGDLVQQWRQARDAVTEALGDPARATKVVRGLFGEQPFEELVSGLLCGDTLIHTWDLARATGQDERLDPGAVAACAAFLAPLDERMRSPGGFGPKITPAPDADEQTRLLNFCGRVV</sequence>
<proteinExistence type="predicted"/>
<feature type="domain" description="Mycothiol-dependent maleylpyruvate isomerase metal-binding" evidence="1">
    <location>
        <begin position="10"/>
        <end position="124"/>
    </location>
</feature>
<dbReference type="InterPro" id="IPR024344">
    <property type="entry name" value="MDMPI_metal-binding"/>
</dbReference>
<keyword evidence="3" id="KW-1185">Reference proteome</keyword>
<organism evidence="2 3">
    <name type="scientific">Thermasporomyces composti</name>
    <dbReference type="NCBI Taxonomy" id="696763"/>
    <lineage>
        <taxon>Bacteria</taxon>
        <taxon>Bacillati</taxon>
        <taxon>Actinomycetota</taxon>
        <taxon>Actinomycetes</taxon>
        <taxon>Propionibacteriales</taxon>
        <taxon>Nocardioidaceae</taxon>
        <taxon>Thermasporomyces</taxon>
    </lineage>
</organism>
<dbReference type="EMBL" id="QTUC01000001">
    <property type="protein sequence ID" value="REF36629.1"/>
    <property type="molecule type" value="Genomic_DNA"/>
</dbReference>
<dbReference type="InterPro" id="IPR034660">
    <property type="entry name" value="DinB/YfiT-like"/>
</dbReference>
<comment type="caution">
    <text evidence="2">The sequence shown here is derived from an EMBL/GenBank/DDBJ whole genome shotgun (WGS) entry which is preliminary data.</text>
</comment>
<protein>
    <submittedName>
        <fullName evidence="2">Uncharacterized protein (TIGR03086 family)</fullName>
    </submittedName>
</protein>
<reference evidence="2 3" key="1">
    <citation type="submission" date="2018-08" db="EMBL/GenBank/DDBJ databases">
        <title>Sequencing the genomes of 1000 actinobacteria strains.</title>
        <authorList>
            <person name="Klenk H.-P."/>
        </authorList>
    </citation>
    <scope>NUCLEOTIDE SEQUENCE [LARGE SCALE GENOMIC DNA]</scope>
    <source>
        <strain evidence="2 3">DSM 22891</strain>
    </source>
</reference>
<dbReference type="OrthoDB" id="5185819at2"/>
<dbReference type="InterPro" id="IPR017517">
    <property type="entry name" value="Maleyloyr_isom"/>
</dbReference>
<name>A0A3D9V587_THECX</name>
<evidence type="ECO:0000259" key="1">
    <source>
        <dbReference type="Pfam" id="PF11716"/>
    </source>
</evidence>
<dbReference type="Pfam" id="PF11716">
    <property type="entry name" value="MDMPI_N"/>
    <property type="match status" value="1"/>
</dbReference>
<accession>A0A3D9V587</accession>
<evidence type="ECO:0000313" key="2">
    <source>
        <dbReference type="EMBL" id="REF36629.1"/>
    </source>
</evidence>
<dbReference type="RefSeq" id="WP_115851965.1">
    <property type="nucleotide sequence ID" value="NZ_QTUC01000001.1"/>
</dbReference>
<dbReference type="NCBIfam" id="TIGR03083">
    <property type="entry name" value="maleylpyruvate isomerase family mycothiol-dependent enzyme"/>
    <property type="match status" value="1"/>
</dbReference>
<evidence type="ECO:0000313" key="3">
    <source>
        <dbReference type="Proteomes" id="UP000256485"/>
    </source>
</evidence>
<dbReference type="NCBIfam" id="TIGR03086">
    <property type="entry name" value="TIGR03086 family metal-binding protein"/>
    <property type="match status" value="1"/>
</dbReference>